<dbReference type="EMBL" id="BAAAZT010000065">
    <property type="protein sequence ID" value="GAA3904702.1"/>
    <property type="molecule type" value="Genomic_DNA"/>
</dbReference>
<accession>A0ABP7LMA0</accession>
<name>A0ABP7LMA0_9GAMM</name>
<keyword evidence="2" id="KW-1185">Reference proteome</keyword>
<dbReference type="InterPro" id="IPR011990">
    <property type="entry name" value="TPR-like_helical_dom_sf"/>
</dbReference>
<evidence type="ECO:0000313" key="1">
    <source>
        <dbReference type="EMBL" id="GAA3904702.1"/>
    </source>
</evidence>
<gene>
    <name evidence="1" type="ORF">GCM10022228_13640</name>
</gene>
<comment type="caution">
    <text evidence="1">The sequence shown here is derived from an EMBL/GenBank/DDBJ whole genome shotgun (WGS) entry which is preliminary data.</text>
</comment>
<organism evidence="1 2">
    <name type="scientific">Halomonas cibimaris</name>
    <dbReference type="NCBI Taxonomy" id="657012"/>
    <lineage>
        <taxon>Bacteria</taxon>
        <taxon>Pseudomonadati</taxon>
        <taxon>Pseudomonadota</taxon>
        <taxon>Gammaproteobacteria</taxon>
        <taxon>Oceanospirillales</taxon>
        <taxon>Halomonadaceae</taxon>
        <taxon>Halomonas</taxon>
    </lineage>
</organism>
<dbReference type="SUPFAM" id="SSF48452">
    <property type="entry name" value="TPR-like"/>
    <property type="match status" value="1"/>
</dbReference>
<dbReference type="Proteomes" id="UP001500133">
    <property type="component" value="Unassembled WGS sequence"/>
</dbReference>
<protein>
    <recommendedName>
        <fullName evidence="3">Tetratricopeptide repeat protein</fullName>
    </recommendedName>
</protein>
<proteinExistence type="predicted"/>
<reference evidence="2" key="1">
    <citation type="journal article" date="2019" name="Int. J. Syst. Evol. Microbiol.">
        <title>The Global Catalogue of Microorganisms (GCM) 10K type strain sequencing project: providing services to taxonomists for standard genome sequencing and annotation.</title>
        <authorList>
            <consortium name="The Broad Institute Genomics Platform"/>
            <consortium name="The Broad Institute Genome Sequencing Center for Infectious Disease"/>
            <person name="Wu L."/>
            <person name="Ma J."/>
        </authorList>
    </citation>
    <scope>NUCLEOTIDE SEQUENCE [LARGE SCALE GENOMIC DNA]</scope>
    <source>
        <strain evidence="2">JCM 16914</strain>
    </source>
</reference>
<evidence type="ECO:0000313" key="2">
    <source>
        <dbReference type="Proteomes" id="UP001500133"/>
    </source>
</evidence>
<sequence length="684" mass="77631">MQQLPEAVGLEQDLITDLESARGSARLWQIQGSPFAGKSSLLRGLAITLRDKGQSPILVQPPARAADAGVMAMVEVAVGLHSHGHIGTDKLALIRSDEKSWLDKLEALKSWLEDSAEGVVLLCDEPEHWHSSAEEDTDHFRQQASAVIDWLLRAPCHRVVTGAVESGIRSHRSWHLKAASNARDWLHESSDWGALADTAQALARSGVRNLESRSPLEVRLLLALAEAITVDAAVRWWGQGKPRRELSRKLVEALQGHPAMDAVLPAWGRISLSRRPLGNAELDVLDAPKAASRAGALLRYCLMYPEAQGYRLHELLKADARDNAYWLSARERHSAHRQLYDRYCQRFEQRNADDAMLLIEECEAFHHAMHTNDVALMQRARPYFATQLDIVGRLLSRERREYRRAAEVFQRAHRWEPHDAYAHHYQAYNLDILAEQSVTVEAHYRRAIELEPDNVWWHSRWISYLITRGRAQQTHNAWLEVLDQFGLPDVDITPSVYKHLHTWIGRLLLHRGQLDMADEVLQGIPDSIIQSEPGLQALKRRLTALLQARRGEAFFPFSIAPDTQWNGPHLAPSRQGERPLDHWLPGRVDAVSEDEVVLHVAEPPRQDERPQAGTIEMATHQFNACSEDTTAERLQAGQFVELAWYADQEMPLIRVHPAHELHDPDLPPLFPDPARYLRRSGWVT</sequence>
<dbReference type="RefSeq" id="WP_344703654.1">
    <property type="nucleotide sequence ID" value="NZ_BAAAZT010000065.1"/>
</dbReference>
<evidence type="ECO:0008006" key="3">
    <source>
        <dbReference type="Google" id="ProtNLM"/>
    </source>
</evidence>
<dbReference type="Gene3D" id="1.25.40.10">
    <property type="entry name" value="Tetratricopeptide repeat domain"/>
    <property type="match status" value="1"/>
</dbReference>